<evidence type="ECO:0000256" key="1">
    <source>
        <dbReference type="SAM" id="MobiDB-lite"/>
    </source>
</evidence>
<sequence>MKRKLFIILLILPLLLVGCKKNKTTKLPVENQNTKTTEVTNNKEGEDKTDQEGTTNTENGENPDGTDSENTEGEEGTAPEATPKAYNKEFLKSLCDDSSYISRIRVNQDSAEGYTASFVVDYKGDLSQVEMTIPKTLKSGREYIIFYKDDENGKIVPARSEDSFIEIMSSEDKSLNYVENRYKREEKQAETTIEDTTNDKN</sequence>
<dbReference type="Proteomes" id="UP000003280">
    <property type="component" value="Unassembled WGS sequence"/>
</dbReference>
<gene>
    <name evidence="2" type="ORF">HMPREF9225_1865</name>
</gene>
<evidence type="ECO:0008006" key="4">
    <source>
        <dbReference type="Google" id="ProtNLM"/>
    </source>
</evidence>
<proteinExistence type="predicted"/>
<keyword evidence="3" id="KW-1185">Reference proteome</keyword>
<dbReference type="OrthoDB" id="1697453at2"/>
<feature type="compositionally biased region" description="Low complexity" evidence="1">
    <location>
        <begin position="29"/>
        <end position="40"/>
    </location>
</feature>
<evidence type="ECO:0000313" key="3">
    <source>
        <dbReference type="Proteomes" id="UP000003280"/>
    </source>
</evidence>
<feature type="compositionally biased region" description="Basic and acidic residues" evidence="1">
    <location>
        <begin position="41"/>
        <end position="51"/>
    </location>
</feature>
<accession>E0NNX6</accession>
<dbReference type="STRING" id="862517.HMPREF9225_1865"/>
<dbReference type="EMBL" id="AEEH01000053">
    <property type="protein sequence ID" value="EFM24444.1"/>
    <property type="molecule type" value="Genomic_DNA"/>
</dbReference>
<feature type="region of interest" description="Disordered" evidence="1">
    <location>
        <begin position="28"/>
        <end position="83"/>
    </location>
</feature>
<reference evidence="2 3" key="1">
    <citation type="submission" date="2010-07" db="EMBL/GenBank/DDBJ databases">
        <authorList>
            <person name="Muzny D."/>
            <person name="Qin X."/>
            <person name="Deng J."/>
            <person name="Jiang H."/>
            <person name="Liu Y."/>
            <person name="Qu J."/>
            <person name="Song X.-Z."/>
            <person name="Zhang L."/>
            <person name="Thornton R."/>
            <person name="Coyle M."/>
            <person name="Francisco L."/>
            <person name="Jackson L."/>
            <person name="Javaid M."/>
            <person name="Korchina V."/>
            <person name="Kovar C."/>
            <person name="Mata R."/>
            <person name="Mathew T."/>
            <person name="Ngo R."/>
            <person name="Nguyen L."/>
            <person name="Nguyen N."/>
            <person name="Okwuonu G."/>
            <person name="Ongeri F."/>
            <person name="Pham C."/>
            <person name="Simmons D."/>
            <person name="Wilczek-Boney K."/>
            <person name="Hale W."/>
            <person name="Jakkamsetti A."/>
            <person name="Pham P."/>
            <person name="Ruth R."/>
            <person name="San Lucas F."/>
            <person name="Warren J."/>
            <person name="Zhang J."/>
            <person name="Zhao Z."/>
            <person name="Zhou C."/>
            <person name="Zhu D."/>
            <person name="Lee S."/>
            <person name="Bess C."/>
            <person name="Blankenburg K."/>
            <person name="Forbes L."/>
            <person name="Fu Q."/>
            <person name="Gubbala S."/>
            <person name="Hirani K."/>
            <person name="Jayaseelan J.C."/>
            <person name="Lara F."/>
            <person name="Munidasa M."/>
            <person name="Palculict T."/>
            <person name="Patil S."/>
            <person name="Pu L.-L."/>
            <person name="Saada N."/>
            <person name="Tang L."/>
            <person name="Weissenberger G."/>
            <person name="Zhu Y."/>
            <person name="Hemphill L."/>
            <person name="Shang Y."/>
            <person name="Youmans B."/>
            <person name="Ayvaz T."/>
            <person name="Ross M."/>
            <person name="Santibanez J."/>
            <person name="Aqrawi P."/>
            <person name="Gross S."/>
            <person name="Joshi V."/>
            <person name="Fowler G."/>
            <person name="Nazareth L."/>
            <person name="Reid J."/>
            <person name="Worley K."/>
            <person name="Petrosino J."/>
            <person name="Highlander S."/>
            <person name="Gibbs R."/>
        </authorList>
    </citation>
    <scope>NUCLEOTIDE SEQUENCE [LARGE SCALE GENOMIC DNA]</scope>
    <source>
        <strain evidence="2 3">ATCC BAA-1640</strain>
    </source>
</reference>
<organism evidence="2 3">
    <name type="scientific">Peptoniphilus duerdenii ATCC BAA-1640</name>
    <dbReference type="NCBI Taxonomy" id="862517"/>
    <lineage>
        <taxon>Bacteria</taxon>
        <taxon>Bacillati</taxon>
        <taxon>Bacillota</taxon>
        <taxon>Tissierellia</taxon>
        <taxon>Tissierellales</taxon>
        <taxon>Peptoniphilaceae</taxon>
        <taxon>Peptoniphilus</taxon>
    </lineage>
</organism>
<name>E0NNX6_9FIRM</name>
<dbReference type="AlphaFoldDB" id="E0NNX6"/>
<protein>
    <recommendedName>
        <fullName evidence="4">Lipoprotein</fullName>
    </recommendedName>
</protein>
<dbReference type="HOGENOM" id="CLU_096455_0_0_9"/>
<dbReference type="RefSeq" id="WP_008902640.1">
    <property type="nucleotide sequence ID" value="NZ_GL397071.1"/>
</dbReference>
<evidence type="ECO:0000313" key="2">
    <source>
        <dbReference type="EMBL" id="EFM24444.1"/>
    </source>
</evidence>
<feature type="compositionally biased region" description="Acidic residues" evidence="1">
    <location>
        <begin position="64"/>
        <end position="77"/>
    </location>
</feature>
<comment type="caution">
    <text evidence="2">The sequence shown here is derived from an EMBL/GenBank/DDBJ whole genome shotgun (WGS) entry which is preliminary data.</text>
</comment>
<dbReference type="PROSITE" id="PS51257">
    <property type="entry name" value="PROKAR_LIPOPROTEIN"/>
    <property type="match status" value="1"/>
</dbReference>